<evidence type="ECO:0000313" key="2">
    <source>
        <dbReference type="EMBL" id="QDT13416.1"/>
    </source>
</evidence>
<keyword evidence="2" id="KW-0255">Endonuclease</keyword>
<keyword evidence="2" id="KW-0540">Nuclease</keyword>
<dbReference type="InterPro" id="IPR011856">
    <property type="entry name" value="tRNA_endonuc-like_dom_sf"/>
</dbReference>
<dbReference type="Gene3D" id="3.40.1350.10">
    <property type="match status" value="1"/>
</dbReference>
<organism evidence="2 3">
    <name type="scientific">Stieleria marina</name>
    <dbReference type="NCBI Taxonomy" id="1930275"/>
    <lineage>
        <taxon>Bacteria</taxon>
        <taxon>Pseudomonadati</taxon>
        <taxon>Planctomycetota</taxon>
        <taxon>Planctomycetia</taxon>
        <taxon>Pirellulales</taxon>
        <taxon>Pirellulaceae</taxon>
        <taxon>Stieleria</taxon>
    </lineage>
</organism>
<dbReference type="GO" id="GO:0015666">
    <property type="term" value="F:restriction endodeoxyribonuclease activity"/>
    <property type="evidence" value="ECO:0007669"/>
    <property type="project" value="TreeGrafter"/>
</dbReference>
<reference evidence="2 3" key="1">
    <citation type="submission" date="2019-02" db="EMBL/GenBank/DDBJ databases">
        <title>Deep-cultivation of Planctomycetes and their phenomic and genomic characterization uncovers novel biology.</title>
        <authorList>
            <person name="Wiegand S."/>
            <person name="Jogler M."/>
            <person name="Boedeker C."/>
            <person name="Pinto D."/>
            <person name="Vollmers J."/>
            <person name="Rivas-Marin E."/>
            <person name="Kohn T."/>
            <person name="Peeters S.H."/>
            <person name="Heuer A."/>
            <person name="Rast P."/>
            <person name="Oberbeckmann S."/>
            <person name="Bunk B."/>
            <person name="Jeske O."/>
            <person name="Meyerdierks A."/>
            <person name="Storesund J.E."/>
            <person name="Kallscheuer N."/>
            <person name="Luecker S."/>
            <person name="Lage O.M."/>
            <person name="Pohl T."/>
            <person name="Merkel B.J."/>
            <person name="Hornburger P."/>
            <person name="Mueller R.-W."/>
            <person name="Bruemmer F."/>
            <person name="Labrenz M."/>
            <person name="Spormann A.M."/>
            <person name="Op den Camp H."/>
            <person name="Overmann J."/>
            <person name="Amann R."/>
            <person name="Jetten M.S.M."/>
            <person name="Mascher T."/>
            <person name="Medema M.H."/>
            <person name="Devos D.P."/>
            <person name="Kaster A.-K."/>
            <person name="Ovreas L."/>
            <person name="Rohde M."/>
            <person name="Galperin M.Y."/>
            <person name="Jogler C."/>
        </authorList>
    </citation>
    <scope>NUCLEOTIDE SEQUENCE [LARGE SCALE GENOMIC DNA]</scope>
    <source>
        <strain evidence="2 3">K23_9</strain>
    </source>
</reference>
<dbReference type="InterPro" id="IPR007560">
    <property type="entry name" value="Restrct_endonuc_IV_Mrr"/>
</dbReference>
<dbReference type="AlphaFoldDB" id="A0A517P207"/>
<dbReference type="Pfam" id="PF04471">
    <property type="entry name" value="Mrr_cat"/>
    <property type="match status" value="1"/>
</dbReference>
<dbReference type="OrthoDB" id="9803736at2"/>
<dbReference type="PANTHER" id="PTHR30015:SF7">
    <property type="entry name" value="TYPE IV METHYL-DIRECTED RESTRICTION ENZYME ECOKMRR"/>
    <property type="match status" value="1"/>
</dbReference>
<keyword evidence="3" id="KW-1185">Reference proteome</keyword>
<dbReference type="InterPro" id="IPR011335">
    <property type="entry name" value="Restrct_endonuc-II-like"/>
</dbReference>
<sequence>MNRPTFELSRRNSKNGRSGVCHVLKGRSFTIRASRSRTRAWFDFDMHCGNHEIKEIVSKSLWSRYLQHLEAERYRPTMYVNVTHKVILLQVRKDFEEEWFSSAYDVCADLENLIRIRAMSWLTNDKTTYELPAGILRVVGRVEDGDVVEIDKRLFTRFIEDLTMDYHILKRMSPRDFERAIAAVYARTGQFDRVILTPASGDEGRDVILEASKWGDKRMIVEVKRYRRRCVSAETVNSLVGVLTGEEPGAKAALLTTSTFAPQLKRHRSIRKALENESLELLELIELVEGCIQSDYSSEPLHFGTRR</sequence>
<protein>
    <submittedName>
        <fullName evidence="2">Restriction endonuclease</fullName>
    </submittedName>
</protein>
<dbReference type="SUPFAM" id="SSF52980">
    <property type="entry name" value="Restriction endonuclease-like"/>
    <property type="match status" value="1"/>
</dbReference>
<accession>A0A517P207</accession>
<dbReference type="PANTHER" id="PTHR30015">
    <property type="entry name" value="MRR RESTRICTION SYSTEM PROTEIN"/>
    <property type="match status" value="1"/>
</dbReference>
<proteinExistence type="predicted"/>
<dbReference type="GO" id="GO:0003677">
    <property type="term" value="F:DNA binding"/>
    <property type="evidence" value="ECO:0007669"/>
    <property type="project" value="InterPro"/>
</dbReference>
<feature type="domain" description="Restriction endonuclease type IV Mrr" evidence="1">
    <location>
        <begin position="169"/>
        <end position="266"/>
    </location>
</feature>
<evidence type="ECO:0000313" key="3">
    <source>
        <dbReference type="Proteomes" id="UP000319817"/>
    </source>
</evidence>
<gene>
    <name evidence="2" type="ORF">K239x_54340</name>
</gene>
<name>A0A517P207_9BACT</name>
<dbReference type="Proteomes" id="UP000319817">
    <property type="component" value="Chromosome"/>
</dbReference>
<dbReference type="InterPro" id="IPR052906">
    <property type="entry name" value="Type_IV_Methyl-Rstrct_Enzyme"/>
</dbReference>
<dbReference type="EMBL" id="CP036526">
    <property type="protein sequence ID" value="QDT13416.1"/>
    <property type="molecule type" value="Genomic_DNA"/>
</dbReference>
<evidence type="ECO:0000259" key="1">
    <source>
        <dbReference type="Pfam" id="PF04471"/>
    </source>
</evidence>
<dbReference type="GO" id="GO:0009307">
    <property type="term" value="P:DNA restriction-modification system"/>
    <property type="evidence" value="ECO:0007669"/>
    <property type="project" value="InterPro"/>
</dbReference>
<keyword evidence="2" id="KW-0378">Hydrolase</keyword>